<dbReference type="Proteomes" id="UP000032300">
    <property type="component" value="Chromosome"/>
</dbReference>
<accession>A0A7U5BG34</accession>
<evidence type="ECO:0008006" key="3">
    <source>
        <dbReference type="Google" id="ProtNLM"/>
    </source>
</evidence>
<dbReference type="AlphaFoldDB" id="A0A7U5BG34"/>
<dbReference type="EMBL" id="CP010836">
    <property type="protein sequence ID" value="AJP74604.1"/>
    <property type="molecule type" value="Genomic_DNA"/>
</dbReference>
<dbReference type="InterPro" id="IPR018755">
    <property type="entry name" value="Phage_Mu_Gp48"/>
</dbReference>
<organism evidence="1 2">
    <name type="scientific">Sphingomonas hengshuiensis</name>
    <dbReference type="NCBI Taxonomy" id="1609977"/>
    <lineage>
        <taxon>Bacteria</taxon>
        <taxon>Pseudomonadati</taxon>
        <taxon>Pseudomonadota</taxon>
        <taxon>Alphaproteobacteria</taxon>
        <taxon>Sphingomonadales</taxon>
        <taxon>Sphingomonadaceae</taxon>
        <taxon>Sphingomonas</taxon>
    </lineage>
</organism>
<sequence length="201" mass="21585">MVTYTAAQYRDQLVSLLPPGAAWGGGAVSPTLGALLEGWSAEFERLDLRVEQLGEEVDPRTAYELLGDWERNLGLPDPCTAAATTISGRQSAALRKLALQAGQTPAFYTELAASIGFEVVIHEFDPDVDAYDASLTALIGGGAWRYVWRVEVLNAGDFTYARIGDAVGTRLVEGDAALDLECLLHAAKPAHTVVIFSYPET</sequence>
<keyword evidence="2" id="KW-1185">Reference proteome</keyword>
<dbReference type="Pfam" id="PF10076">
    <property type="entry name" value="Phage_Mu_Gp48"/>
    <property type="match status" value="1"/>
</dbReference>
<protein>
    <recommendedName>
        <fullName evidence="3">Phage tail protein</fullName>
    </recommendedName>
</protein>
<reference evidence="1 2" key="2">
    <citation type="submission" date="2015-02" db="EMBL/GenBank/DDBJ databases">
        <title>The complete genome of Sphingomonas hengshuiensis sp. WHSC-8 isolated from soil of Hengshui Lake.</title>
        <authorList>
            <person name="Wei S."/>
            <person name="Guo J."/>
            <person name="Su C."/>
            <person name="Wu R."/>
            <person name="Zhang Z."/>
            <person name="Liang K."/>
            <person name="Li H."/>
            <person name="Wang T."/>
            <person name="Liu H."/>
            <person name="Zhang C."/>
            <person name="Li Z."/>
            <person name="Wang Q."/>
            <person name="Meng J."/>
        </authorList>
    </citation>
    <scope>NUCLEOTIDE SEQUENCE [LARGE SCALE GENOMIC DNA]</scope>
    <source>
        <strain evidence="1 2">WHSC-8</strain>
    </source>
</reference>
<dbReference type="KEGG" id="sphi:TS85_17330"/>
<name>A0A7U5BG34_9SPHN</name>
<evidence type="ECO:0000313" key="1">
    <source>
        <dbReference type="EMBL" id="AJP74604.1"/>
    </source>
</evidence>
<evidence type="ECO:0000313" key="2">
    <source>
        <dbReference type="Proteomes" id="UP000032300"/>
    </source>
</evidence>
<gene>
    <name evidence="1" type="ORF">TS85_17330</name>
</gene>
<proteinExistence type="predicted"/>
<reference evidence="1 2" key="1">
    <citation type="journal article" date="2015" name="Int. J. Syst. Evol. Microbiol.">
        <title>Sphingomonas hengshuiensis sp. nov., isolated from lake wetland.</title>
        <authorList>
            <person name="Wei S."/>
            <person name="Wang T."/>
            <person name="Liu H."/>
            <person name="Zhang C."/>
            <person name="Guo J."/>
            <person name="Wang Q."/>
            <person name="Liang K."/>
            <person name="Zhang Z."/>
        </authorList>
    </citation>
    <scope>NUCLEOTIDE SEQUENCE [LARGE SCALE GENOMIC DNA]</scope>
    <source>
        <strain evidence="1 2">WHSC-8</strain>
    </source>
</reference>